<name>M7PDH2_PNEMU</name>
<dbReference type="GeneID" id="19896679"/>
<organism evidence="3 4">
    <name type="scientific">Pneumocystis murina (strain B123)</name>
    <name type="common">Mouse pneumocystis pneumonia agent</name>
    <name type="synonym">Pneumocystis carinii f. sp. muris</name>
    <dbReference type="NCBI Taxonomy" id="1069680"/>
    <lineage>
        <taxon>Eukaryota</taxon>
        <taxon>Fungi</taxon>
        <taxon>Dikarya</taxon>
        <taxon>Ascomycota</taxon>
        <taxon>Taphrinomycotina</taxon>
        <taxon>Pneumocystomycetes</taxon>
        <taxon>Pneumocystaceae</taxon>
        <taxon>Pneumocystis</taxon>
    </lineage>
</organism>
<dbReference type="EMBL" id="AFWA02000015">
    <property type="protein sequence ID" value="EMR08509.1"/>
    <property type="molecule type" value="Genomic_DNA"/>
</dbReference>
<feature type="signal peptide" evidence="2">
    <location>
        <begin position="1"/>
        <end position="17"/>
    </location>
</feature>
<dbReference type="Proteomes" id="UP000011958">
    <property type="component" value="Unassembled WGS sequence"/>
</dbReference>
<evidence type="ECO:0000313" key="3">
    <source>
        <dbReference type="EMBL" id="EMR08509.1"/>
    </source>
</evidence>
<dbReference type="AlphaFoldDB" id="M7PDH2"/>
<dbReference type="HOGENOM" id="CLU_683565_0_0_1"/>
<sequence>MKILLYIYIFGLAHVFSKNIENIDEKSDLTDIKSKNFDSSHPYGFIEGIEDVLVNDKFYTLLKRLGAFASAEENSKDTLKPEIQTLARKNLNITKDEEFLLEELSGFLKNQLTLSACSKTLVLICPFVSSYPGITQSLKELLEEKCKDPNATCEYALEKLKQYCDDVKKNVESITDKTKCVYYKKKCSNLVACKNGLNVSCKKMSEKCILLQNATKGETDSSTKGETDSSTKGGTYNATKGEKDNATKGGTDNATKYNESQKKPYGSQIVIDKTTLDVETALYTHKKILYGTKCCKDKSRYTKCVSTNFLVTSACSPTIRKTYSIDSSSEVDEISPQTQCSVTLTLTNKLGETFMKTITQTFISGDMHDKGRDRGHGIQTEKHQKLILFYMVIGIITGLLIIV</sequence>
<evidence type="ECO:0000256" key="2">
    <source>
        <dbReference type="SAM" id="SignalP"/>
    </source>
</evidence>
<proteinExistence type="predicted"/>
<evidence type="ECO:0000313" key="4">
    <source>
        <dbReference type="Proteomes" id="UP000011958"/>
    </source>
</evidence>
<keyword evidence="2" id="KW-0732">Signal</keyword>
<dbReference type="OrthoDB" id="5421270at2759"/>
<feature type="chain" id="PRO_5004083095" evidence="2">
    <location>
        <begin position="18"/>
        <end position="403"/>
    </location>
</feature>
<gene>
    <name evidence="3" type="ORF">PNEG_02992</name>
</gene>
<protein>
    <submittedName>
        <fullName evidence="3">Uncharacterized protein</fullName>
    </submittedName>
</protein>
<reference evidence="4" key="1">
    <citation type="journal article" date="2016" name="Nat. Commun.">
        <title>Genome analysis of three Pneumocystis species reveals adaptation mechanisms to life exclusively in mammalian hosts.</title>
        <authorList>
            <person name="Ma L."/>
            <person name="Chen Z."/>
            <person name="Huang D.W."/>
            <person name="Kutty G."/>
            <person name="Ishihara M."/>
            <person name="Wang H."/>
            <person name="Abouelleil A."/>
            <person name="Bishop L."/>
            <person name="Davey E."/>
            <person name="Deng R."/>
            <person name="Deng X."/>
            <person name="Fan L."/>
            <person name="Fantoni G."/>
            <person name="Fitzgerald M."/>
            <person name="Gogineni E."/>
            <person name="Goldberg J.M."/>
            <person name="Handley G."/>
            <person name="Hu X."/>
            <person name="Huber C."/>
            <person name="Jiao X."/>
            <person name="Jones K."/>
            <person name="Levin J.Z."/>
            <person name="Liu Y."/>
            <person name="Macdonald P."/>
            <person name="Melnikov A."/>
            <person name="Raley C."/>
            <person name="Sassi M."/>
            <person name="Sherman B.T."/>
            <person name="Song X."/>
            <person name="Sykes S."/>
            <person name="Tran B."/>
            <person name="Walsh L."/>
            <person name="Xia Y."/>
            <person name="Yang J."/>
            <person name="Young S."/>
            <person name="Zeng Q."/>
            <person name="Zheng X."/>
            <person name="Stephens R."/>
            <person name="Nusbaum C."/>
            <person name="Birren B.W."/>
            <person name="Azadi P."/>
            <person name="Lempicki R.A."/>
            <person name="Cuomo C.A."/>
            <person name="Kovacs J.A."/>
        </authorList>
    </citation>
    <scope>NUCLEOTIDE SEQUENCE [LARGE SCALE GENOMIC DNA]</scope>
    <source>
        <strain evidence="4">B123</strain>
    </source>
</reference>
<comment type="caution">
    <text evidence="3">The sequence shown here is derived from an EMBL/GenBank/DDBJ whole genome shotgun (WGS) entry which is preliminary data.</text>
</comment>
<dbReference type="VEuPathDB" id="FungiDB:PNEG_02992"/>
<accession>M7PDH2</accession>
<feature type="compositionally biased region" description="Polar residues" evidence="1">
    <location>
        <begin position="248"/>
        <end position="258"/>
    </location>
</feature>
<dbReference type="RefSeq" id="XP_007875041.1">
    <property type="nucleotide sequence ID" value="XM_007876850.1"/>
</dbReference>
<feature type="region of interest" description="Disordered" evidence="1">
    <location>
        <begin position="218"/>
        <end position="260"/>
    </location>
</feature>
<feature type="compositionally biased region" description="Basic and acidic residues" evidence="1">
    <location>
        <begin position="218"/>
        <end position="229"/>
    </location>
</feature>
<evidence type="ECO:0000256" key="1">
    <source>
        <dbReference type="SAM" id="MobiDB-lite"/>
    </source>
</evidence>
<keyword evidence="4" id="KW-1185">Reference proteome</keyword>